<accession>A0A2S9JWI3</accession>
<proteinExistence type="predicted"/>
<sequence length="73" mass="8205">MTSDSKHPFFRPLWRRIAVVAFCVAWAIFEFVTGTPFWGTIALGFAGYGIWQFFIAFDASDPAKPADVDGKEE</sequence>
<protein>
    <recommendedName>
        <fullName evidence="4">DUF3329 domain-containing protein</fullName>
    </recommendedName>
</protein>
<keyword evidence="1" id="KW-1133">Transmembrane helix</keyword>
<feature type="transmembrane region" description="Helical" evidence="1">
    <location>
        <begin position="35"/>
        <end position="57"/>
    </location>
</feature>
<dbReference type="Proteomes" id="UP000238563">
    <property type="component" value="Unassembled WGS sequence"/>
</dbReference>
<keyword evidence="1" id="KW-0812">Transmembrane</keyword>
<dbReference type="EMBL" id="PVBT01000001">
    <property type="protein sequence ID" value="PRD57707.1"/>
    <property type="molecule type" value="Genomic_DNA"/>
</dbReference>
<evidence type="ECO:0000313" key="3">
    <source>
        <dbReference type="Proteomes" id="UP000238563"/>
    </source>
</evidence>
<keyword evidence="1" id="KW-0472">Membrane</keyword>
<evidence type="ECO:0008006" key="4">
    <source>
        <dbReference type="Google" id="ProtNLM"/>
    </source>
</evidence>
<evidence type="ECO:0000256" key="1">
    <source>
        <dbReference type="SAM" id="Phobius"/>
    </source>
</evidence>
<feature type="transmembrane region" description="Helical" evidence="1">
    <location>
        <begin position="12"/>
        <end position="29"/>
    </location>
</feature>
<dbReference type="AlphaFoldDB" id="A0A2S9JWI3"/>
<comment type="caution">
    <text evidence="2">The sequence shown here is derived from an EMBL/GenBank/DDBJ whole genome shotgun (WGS) entry which is preliminary data.</text>
</comment>
<dbReference type="RefSeq" id="WP_105731950.1">
    <property type="nucleotide sequence ID" value="NZ_PVBT01000001.1"/>
</dbReference>
<evidence type="ECO:0000313" key="2">
    <source>
        <dbReference type="EMBL" id="PRD57707.1"/>
    </source>
</evidence>
<keyword evidence="3" id="KW-1185">Reference proteome</keyword>
<name>A0A2S9JWI3_9HYPH</name>
<organism evidence="2 3">
    <name type="scientific">Phyllobacterium myrsinacearum</name>
    <dbReference type="NCBI Taxonomy" id="28101"/>
    <lineage>
        <taxon>Bacteria</taxon>
        <taxon>Pseudomonadati</taxon>
        <taxon>Pseudomonadota</taxon>
        <taxon>Alphaproteobacteria</taxon>
        <taxon>Hyphomicrobiales</taxon>
        <taxon>Phyllobacteriaceae</taxon>
        <taxon>Phyllobacterium</taxon>
    </lineage>
</organism>
<reference evidence="2 3" key="1">
    <citation type="submission" date="2018-02" db="EMBL/GenBank/DDBJ databases">
        <title>The draft genome of Phyllobacterium myrsinacearum DSM5892.</title>
        <authorList>
            <person name="Li L."/>
            <person name="Liu L."/>
            <person name="Zhang X."/>
            <person name="Wang T."/>
        </authorList>
    </citation>
    <scope>NUCLEOTIDE SEQUENCE [LARGE SCALE GENOMIC DNA]</scope>
    <source>
        <strain evidence="2 3">DSM 5892</strain>
    </source>
</reference>
<dbReference type="OrthoDB" id="7362327at2"/>
<gene>
    <name evidence="2" type="ORF">C5750_00680</name>
</gene>